<dbReference type="Gene3D" id="3.40.50.12100">
    <property type="entry name" value="Stimulator of interferon genes protein"/>
    <property type="match status" value="1"/>
</dbReference>
<reference evidence="1" key="1">
    <citation type="journal article" date="2019" name="bioRxiv">
        <title>The Genome of the Zebra Mussel, Dreissena polymorpha: A Resource for Invasive Species Research.</title>
        <authorList>
            <person name="McCartney M.A."/>
            <person name="Auch B."/>
            <person name="Kono T."/>
            <person name="Mallez S."/>
            <person name="Zhang Y."/>
            <person name="Obille A."/>
            <person name="Becker A."/>
            <person name="Abrahante J.E."/>
            <person name="Garbe J."/>
            <person name="Badalamenti J.P."/>
            <person name="Herman A."/>
            <person name="Mangelson H."/>
            <person name="Liachko I."/>
            <person name="Sullivan S."/>
            <person name="Sone E.D."/>
            <person name="Koren S."/>
            <person name="Silverstein K.A.T."/>
            <person name="Beckman K.B."/>
            <person name="Gohl D.M."/>
        </authorList>
    </citation>
    <scope>NUCLEOTIDE SEQUENCE</scope>
    <source>
        <strain evidence="1">Duluth1</strain>
        <tissue evidence="1">Whole animal</tissue>
    </source>
</reference>
<organism evidence="1 2">
    <name type="scientific">Dreissena polymorpha</name>
    <name type="common">Zebra mussel</name>
    <name type="synonym">Mytilus polymorpha</name>
    <dbReference type="NCBI Taxonomy" id="45954"/>
    <lineage>
        <taxon>Eukaryota</taxon>
        <taxon>Metazoa</taxon>
        <taxon>Spiralia</taxon>
        <taxon>Lophotrochozoa</taxon>
        <taxon>Mollusca</taxon>
        <taxon>Bivalvia</taxon>
        <taxon>Autobranchia</taxon>
        <taxon>Heteroconchia</taxon>
        <taxon>Euheterodonta</taxon>
        <taxon>Imparidentia</taxon>
        <taxon>Neoheterodontei</taxon>
        <taxon>Myida</taxon>
        <taxon>Dreissenoidea</taxon>
        <taxon>Dreissenidae</taxon>
        <taxon>Dreissena</taxon>
    </lineage>
</organism>
<evidence type="ECO:0000313" key="1">
    <source>
        <dbReference type="EMBL" id="KAH3709618.1"/>
    </source>
</evidence>
<gene>
    <name evidence="1" type="ORF">DPMN_069082</name>
</gene>
<accession>A0A9D3YYT0</accession>
<name>A0A9D3YYT0_DREPO</name>
<keyword evidence="2" id="KW-1185">Reference proteome</keyword>
<comment type="caution">
    <text evidence="1">The sequence shown here is derived from an EMBL/GenBank/DDBJ whole genome shotgun (WGS) entry which is preliminary data.</text>
</comment>
<evidence type="ECO:0000313" key="2">
    <source>
        <dbReference type="Proteomes" id="UP000828390"/>
    </source>
</evidence>
<reference evidence="1" key="2">
    <citation type="submission" date="2020-11" db="EMBL/GenBank/DDBJ databases">
        <authorList>
            <person name="McCartney M.A."/>
            <person name="Auch B."/>
            <person name="Kono T."/>
            <person name="Mallez S."/>
            <person name="Becker A."/>
            <person name="Gohl D.M."/>
            <person name="Silverstein K.A.T."/>
            <person name="Koren S."/>
            <person name="Bechman K.B."/>
            <person name="Herman A."/>
            <person name="Abrahante J.E."/>
            <person name="Garbe J."/>
        </authorList>
    </citation>
    <scope>NUCLEOTIDE SEQUENCE</scope>
    <source>
        <strain evidence="1">Duluth1</strain>
        <tissue evidence="1">Whole animal</tissue>
    </source>
</reference>
<sequence length="113" mass="12749">MRVKHRDYVVTINQIKHANNELYVCAQVPTTITAISNLAKQHLGNINVALEHQRFCQSYQQIIDAKGWGDFLEIVPCEDENDIPVALFKAATTNNTKKTGAETSLISWSFVRC</sequence>
<dbReference type="AlphaFoldDB" id="A0A9D3YYT0"/>
<protein>
    <submittedName>
        <fullName evidence="1">Uncharacterized protein</fullName>
    </submittedName>
</protein>
<dbReference type="Proteomes" id="UP000828390">
    <property type="component" value="Unassembled WGS sequence"/>
</dbReference>
<proteinExistence type="predicted"/>
<dbReference type="EMBL" id="JAIWYP010000014">
    <property type="protein sequence ID" value="KAH3709618.1"/>
    <property type="molecule type" value="Genomic_DNA"/>
</dbReference>
<dbReference type="InterPro" id="IPR038623">
    <property type="entry name" value="STING_C_sf"/>
</dbReference>